<reference evidence="1 2" key="1">
    <citation type="submission" date="2018-07" db="EMBL/GenBank/DDBJ databases">
        <title>Parabacteroides acidifaciens nov. sp., isolated from human feces.</title>
        <authorList>
            <person name="Wang Y.J."/>
        </authorList>
    </citation>
    <scope>NUCLEOTIDE SEQUENCE [LARGE SCALE GENOMIC DNA]</scope>
    <source>
        <strain evidence="1 2">426-9</strain>
    </source>
</reference>
<protein>
    <submittedName>
        <fullName evidence="1">Uncharacterized protein</fullName>
    </submittedName>
</protein>
<dbReference type="AlphaFoldDB" id="A0A3D8HH69"/>
<organism evidence="1 2">
    <name type="scientific">Parabacteroides acidifaciens</name>
    <dbReference type="NCBI Taxonomy" id="2290935"/>
    <lineage>
        <taxon>Bacteria</taxon>
        <taxon>Pseudomonadati</taxon>
        <taxon>Bacteroidota</taxon>
        <taxon>Bacteroidia</taxon>
        <taxon>Bacteroidales</taxon>
        <taxon>Tannerellaceae</taxon>
        <taxon>Parabacteroides</taxon>
    </lineage>
</organism>
<name>A0A3D8HH69_9BACT</name>
<accession>A0A3D8HH69</accession>
<comment type="caution">
    <text evidence="1">The sequence shown here is derived from an EMBL/GenBank/DDBJ whole genome shotgun (WGS) entry which is preliminary data.</text>
</comment>
<evidence type="ECO:0000313" key="1">
    <source>
        <dbReference type="EMBL" id="RDU50315.1"/>
    </source>
</evidence>
<sequence length="81" mass="8937">MFVLPDADIADDADERRSFIVLKENKSAFLCVVCARLRPVNTSKRLLQIESDIATEIFLVEVDDFGTGEGFGKGFLLVGTI</sequence>
<dbReference type="Proteomes" id="UP000256321">
    <property type="component" value="Unassembled WGS sequence"/>
</dbReference>
<dbReference type="EMBL" id="QREV01000007">
    <property type="protein sequence ID" value="RDU50315.1"/>
    <property type="molecule type" value="Genomic_DNA"/>
</dbReference>
<gene>
    <name evidence="1" type="ORF">DWU89_04950</name>
</gene>
<proteinExistence type="predicted"/>
<evidence type="ECO:0000313" key="2">
    <source>
        <dbReference type="Proteomes" id="UP000256321"/>
    </source>
</evidence>